<dbReference type="InterPro" id="IPR017896">
    <property type="entry name" value="4Fe4S_Fe-S-bd"/>
</dbReference>
<keyword evidence="2" id="KW-0479">Metal-binding</keyword>
<evidence type="ECO:0000256" key="2">
    <source>
        <dbReference type="ARBA" id="ARBA00022723"/>
    </source>
</evidence>
<dbReference type="EMBL" id="BARS01017642">
    <property type="protein sequence ID" value="GAF86501.1"/>
    <property type="molecule type" value="Genomic_DNA"/>
</dbReference>
<dbReference type="PANTHER" id="PTHR43177">
    <property type="entry name" value="PROTEIN NRFC"/>
    <property type="match status" value="1"/>
</dbReference>
<dbReference type="GO" id="GO:0051539">
    <property type="term" value="F:4 iron, 4 sulfur cluster binding"/>
    <property type="evidence" value="ECO:0007669"/>
    <property type="project" value="UniProtKB-KW"/>
</dbReference>
<evidence type="ECO:0000256" key="3">
    <source>
        <dbReference type="ARBA" id="ARBA00023004"/>
    </source>
</evidence>
<dbReference type="Pfam" id="PF13247">
    <property type="entry name" value="Fer4_11"/>
    <property type="match status" value="1"/>
</dbReference>
<reference evidence="6" key="1">
    <citation type="journal article" date="2014" name="Front. Microbiol.">
        <title>High frequency of phylogenetically diverse reductive dehalogenase-homologous genes in deep subseafloor sedimentary metagenomes.</title>
        <authorList>
            <person name="Kawai M."/>
            <person name="Futagami T."/>
            <person name="Toyoda A."/>
            <person name="Takaki Y."/>
            <person name="Nishi S."/>
            <person name="Hori S."/>
            <person name="Arai W."/>
            <person name="Tsubouchi T."/>
            <person name="Morono Y."/>
            <person name="Uchiyama I."/>
            <person name="Ito T."/>
            <person name="Fujiyama A."/>
            <person name="Inagaki F."/>
            <person name="Takami H."/>
        </authorList>
    </citation>
    <scope>NUCLEOTIDE SEQUENCE</scope>
    <source>
        <strain evidence="6">Expedition CK06-06</strain>
    </source>
</reference>
<evidence type="ECO:0000259" key="5">
    <source>
        <dbReference type="PROSITE" id="PS51379"/>
    </source>
</evidence>
<keyword evidence="4" id="KW-0411">Iron-sulfur</keyword>
<dbReference type="InterPro" id="IPR050954">
    <property type="entry name" value="ET_IronSulfur_Cluster-Binding"/>
</dbReference>
<protein>
    <recommendedName>
        <fullName evidence="5">4Fe-4S ferredoxin-type domain-containing protein</fullName>
    </recommendedName>
</protein>
<keyword evidence="1" id="KW-0004">4Fe-4S</keyword>
<name>X0TGV6_9ZZZZ</name>
<dbReference type="SUPFAM" id="SSF54862">
    <property type="entry name" value="4Fe-4S ferredoxins"/>
    <property type="match status" value="1"/>
</dbReference>
<keyword evidence="3" id="KW-0408">Iron</keyword>
<dbReference type="PROSITE" id="PS51379">
    <property type="entry name" value="4FE4S_FER_2"/>
    <property type="match status" value="1"/>
</dbReference>
<comment type="caution">
    <text evidence="6">The sequence shown here is derived from an EMBL/GenBank/DDBJ whole genome shotgun (WGS) entry which is preliminary data.</text>
</comment>
<sequence>MAKRRGLVVNLERCTGCFACEVACKQEHNLPEGEKWIHVETLGPYEVNGELAMDFVPLATDKCDFCKSRVAAGREPFCVETCPTQALALHDEEQILCLLRTGPRIQICKMGD</sequence>
<dbReference type="Gene3D" id="3.30.70.20">
    <property type="match status" value="1"/>
</dbReference>
<dbReference type="AlphaFoldDB" id="X0TGV6"/>
<proteinExistence type="predicted"/>
<dbReference type="PANTHER" id="PTHR43177:SF3">
    <property type="entry name" value="PROTEIN NRFC HOMOLOG"/>
    <property type="match status" value="1"/>
</dbReference>
<evidence type="ECO:0000256" key="4">
    <source>
        <dbReference type="ARBA" id="ARBA00023014"/>
    </source>
</evidence>
<evidence type="ECO:0000313" key="6">
    <source>
        <dbReference type="EMBL" id="GAF86501.1"/>
    </source>
</evidence>
<dbReference type="GO" id="GO:0046872">
    <property type="term" value="F:metal ion binding"/>
    <property type="evidence" value="ECO:0007669"/>
    <property type="project" value="UniProtKB-KW"/>
</dbReference>
<accession>X0TGV6</accession>
<organism evidence="6">
    <name type="scientific">marine sediment metagenome</name>
    <dbReference type="NCBI Taxonomy" id="412755"/>
    <lineage>
        <taxon>unclassified sequences</taxon>
        <taxon>metagenomes</taxon>
        <taxon>ecological metagenomes</taxon>
    </lineage>
</organism>
<gene>
    <name evidence="6" type="ORF">S01H1_28832</name>
</gene>
<evidence type="ECO:0000256" key="1">
    <source>
        <dbReference type="ARBA" id="ARBA00022485"/>
    </source>
</evidence>
<feature type="domain" description="4Fe-4S ferredoxin-type" evidence="5">
    <location>
        <begin position="5"/>
        <end position="35"/>
    </location>
</feature>